<dbReference type="OrthoDB" id="26405at10239"/>
<sequence>MEKTTIVCMYLKECKICQIINDFLDHLSNKNKINYIRININKIGNKVLELFKDDENIKKLVIKTPHIYIYKNIKGKSTFINIDNFEILQYAMKYKKSLKNTDKKKSFLDSIMLM</sequence>
<evidence type="ECO:0000313" key="2">
    <source>
        <dbReference type="Proteomes" id="UP000000872"/>
    </source>
</evidence>
<dbReference type="RefSeq" id="NP_064954.1">
    <property type="nucleotide sequence ID" value="NC_002520.1"/>
</dbReference>
<protein>
    <submittedName>
        <fullName evidence="1">AMV172</fullName>
    </submittedName>
</protein>
<evidence type="ECO:0000313" key="1">
    <source>
        <dbReference type="EMBL" id="AAG02878.1"/>
    </source>
</evidence>
<organismHost>
    <name type="scientific">Amsacta</name>
    <dbReference type="NCBI Taxonomy" id="340055"/>
</organismHost>
<gene>
    <name evidence="1" type="primary">AMV172</name>
</gene>
<dbReference type="Gene3D" id="3.40.30.10">
    <property type="entry name" value="Glutaredoxin"/>
    <property type="match status" value="1"/>
</dbReference>
<reference evidence="1 2" key="1">
    <citation type="journal article" date="2000" name="Virology">
        <title>Complete genomic sequence of the Amsacta moorei entomopoxvirus: analysis and comparison with other poxviruses.</title>
        <authorList>
            <person name="Bawden A.L."/>
            <person name="Glassberg K.J."/>
            <person name="Diggans J."/>
            <person name="Shaw R."/>
            <person name="Farmerie W."/>
            <person name="Moyer R.W."/>
        </authorList>
    </citation>
    <scope>NUCLEOTIDE SEQUENCE [LARGE SCALE GENOMIC DNA]</scope>
</reference>
<dbReference type="InterPro" id="IPR036249">
    <property type="entry name" value="Thioredoxin-like_sf"/>
</dbReference>
<proteinExistence type="predicted"/>
<organism evidence="1 2">
    <name type="scientific">Amsacta moorei entomopoxvirus</name>
    <name type="common">AmEPV</name>
    <dbReference type="NCBI Taxonomy" id="28321"/>
    <lineage>
        <taxon>Viruses</taxon>
        <taxon>Varidnaviria</taxon>
        <taxon>Bamfordvirae</taxon>
        <taxon>Nucleocytoviricota</taxon>
        <taxon>Pokkesviricetes</taxon>
        <taxon>Chitovirales</taxon>
        <taxon>Poxviridae</taxon>
        <taxon>Entomopoxvirinae</taxon>
        <taxon>Betaentomopoxvirus</taxon>
    </lineage>
</organism>
<dbReference type="Proteomes" id="UP000000872">
    <property type="component" value="Segment"/>
</dbReference>
<keyword evidence="2" id="KW-1185">Reference proteome</keyword>
<dbReference type="SUPFAM" id="SSF52833">
    <property type="entry name" value="Thioredoxin-like"/>
    <property type="match status" value="1"/>
</dbReference>
<accession>Q9EMM7</accession>
<dbReference type="KEGG" id="vg:1494762"/>
<dbReference type="GeneID" id="1494762"/>
<dbReference type="EMBL" id="AF250284">
    <property type="protein sequence ID" value="AAG02878.1"/>
    <property type="molecule type" value="Genomic_DNA"/>
</dbReference>
<name>Q9EMM7_AMEPV</name>